<name>A0ACC0BLM4_CATRO</name>
<dbReference type="EMBL" id="CM044703">
    <property type="protein sequence ID" value="KAI5673576.1"/>
    <property type="molecule type" value="Genomic_DNA"/>
</dbReference>
<accession>A0ACC0BLM4</accession>
<evidence type="ECO:0000313" key="2">
    <source>
        <dbReference type="Proteomes" id="UP001060085"/>
    </source>
</evidence>
<evidence type="ECO:0000313" key="1">
    <source>
        <dbReference type="EMBL" id="KAI5673576.1"/>
    </source>
</evidence>
<dbReference type="Proteomes" id="UP001060085">
    <property type="component" value="Linkage Group LG03"/>
</dbReference>
<keyword evidence="2" id="KW-1185">Reference proteome</keyword>
<protein>
    <submittedName>
        <fullName evidence="1">Uncharacterized protein</fullName>
    </submittedName>
</protein>
<gene>
    <name evidence="1" type="ORF">M9H77_13940</name>
</gene>
<comment type="caution">
    <text evidence="1">The sequence shown here is derived from an EMBL/GenBank/DDBJ whole genome shotgun (WGS) entry which is preliminary data.</text>
</comment>
<proteinExistence type="predicted"/>
<reference evidence="2" key="1">
    <citation type="journal article" date="2023" name="Nat. Plants">
        <title>Single-cell RNA sequencing provides a high-resolution roadmap for understanding the multicellular compartmentation of specialized metabolism.</title>
        <authorList>
            <person name="Sun S."/>
            <person name="Shen X."/>
            <person name="Li Y."/>
            <person name="Li Y."/>
            <person name="Wang S."/>
            <person name="Li R."/>
            <person name="Zhang H."/>
            <person name="Shen G."/>
            <person name="Guo B."/>
            <person name="Wei J."/>
            <person name="Xu J."/>
            <person name="St-Pierre B."/>
            <person name="Chen S."/>
            <person name="Sun C."/>
        </authorList>
    </citation>
    <scope>NUCLEOTIDE SEQUENCE [LARGE SCALE GENOMIC DNA]</scope>
</reference>
<organism evidence="1 2">
    <name type="scientific">Catharanthus roseus</name>
    <name type="common">Madagascar periwinkle</name>
    <name type="synonym">Vinca rosea</name>
    <dbReference type="NCBI Taxonomy" id="4058"/>
    <lineage>
        <taxon>Eukaryota</taxon>
        <taxon>Viridiplantae</taxon>
        <taxon>Streptophyta</taxon>
        <taxon>Embryophyta</taxon>
        <taxon>Tracheophyta</taxon>
        <taxon>Spermatophyta</taxon>
        <taxon>Magnoliopsida</taxon>
        <taxon>eudicotyledons</taxon>
        <taxon>Gunneridae</taxon>
        <taxon>Pentapetalae</taxon>
        <taxon>asterids</taxon>
        <taxon>lamiids</taxon>
        <taxon>Gentianales</taxon>
        <taxon>Apocynaceae</taxon>
        <taxon>Rauvolfioideae</taxon>
        <taxon>Vinceae</taxon>
        <taxon>Catharanthinae</taxon>
        <taxon>Catharanthus</taxon>
    </lineage>
</organism>
<sequence>MEAMKRFEVEVSELRETFNSGKTREESWRRSQLKGILNLLKEKEDDIFMALKQDLGKHHTEAYRDEVGTLVKTVNYALGGLKQWMSGEKVKLPIAAFPTSAELVPEPLGLVLVISSWNFPFGLSLEPVIGAIAAGNVVVLKPSELAPASSSVLANTIHNYLDNKAIKVIQGGASVGQQLLHLKWDKIFFTGSAKVGRMVLNAAAKHLTPVTLELGGKCPAIVDSLTASRDKEIAIKRILSAKFGTCAGQACIGIDYILAEKKYSSTLVQLLKEQSQKMFGENPKESNSISRIVNKTHFSRLKALLDEPSVKASIVFGGSFDEQNLFIEPTILVDPPLKSTIMTEEIFGPLLPIITLEKIEESIEFLKSRPKPLTIYAFTNNEKLKKKLSSETSSGSLVFNDAIIQYAADTLPFGGVGESGFGRYHGKFSFEEFSHQKAIARRSFLTDFWFRYPPWTEQKLQLFRHAYLYDYLGVVLNVLGIKK</sequence>